<dbReference type="PANTHER" id="PTHR30314:SF3">
    <property type="entry name" value="MITOCHONDRIAL DIVISION PROTEIN FSZA"/>
    <property type="match status" value="1"/>
</dbReference>
<organism evidence="3 4">
    <name type="scientific">Citrifermentans bremense</name>
    <dbReference type="NCBI Taxonomy" id="60035"/>
    <lineage>
        <taxon>Bacteria</taxon>
        <taxon>Pseudomonadati</taxon>
        <taxon>Thermodesulfobacteriota</taxon>
        <taxon>Desulfuromonadia</taxon>
        <taxon>Geobacterales</taxon>
        <taxon>Geobacteraceae</taxon>
        <taxon>Citrifermentans</taxon>
    </lineage>
</organism>
<evidence type="ECO:0000256" key="1">
    <source>
        <dbReference type="ARBA" id="ARBA00022741"/>
    </source>
</evidence>
<keyword evidence="1" id="KW-0547">Nucleotide-binding</keyword>
<dbReference type="GO" id="GO:0005737">
    <property type="term" value="C:cytoplasm"/>
    <property type="evidence" value="ECO:0007669"/>
    <property type="project" value="TreeGrafter"/>
</dbReference>
<keyword evidence="4" id="KW-1185">Reference proteome</keyword>
<dbReference type="GO" id="GO:0051301">
    <property type="term" value="P:cell division"/>
    <property type="evidence" value="ECO:0007669"/>
    <property type="project" value="TreeGrafter"/>
</dbReference>
<dbReference type="SUPFAM" id="SSF55307">
    <property type="entry name" value="Tubulin C-terminal domain-like"/>
    <property type="match status" value="1"/>
</dbReference>
<dbReference type="RefSeq" id="WP_185242798.1">
    <property type="nucleotide sequence ID" value="NZ_AP023213.1"/>
</dbReference>
<evidence type="ECO:0000256" key="2">
    <source>
        <dbReference type="ARBA" id="ARBA00023134"/>
    </source>
</evidence>
<dbReference type="GO" id="GO:0005525">
    <property type="term" value="F:GTP binding"/>
    <property type="evidence" value="ECO:0007669"/>
    <property type="project" value="UniProtKB-KW"/>
</dbReference>
<sequence>MKRREFLQEMGTGLLTAAIMPGLMGQLLIRQVGRGTQLPTLGAAAHCEGTRIVAIGIGPTAAGITTILSHGTPEISCHQVVFDSTGKGSALAELLALVRSCDLLFLLTCFDDPACLPVFEAMGASARECDVFTIGIVPDPTILRPDPKVVSSLWNVSFQALAATPPAGGGKTTGWNGYAMRHLPATVVDIILHHSLICVDFADVRSVMTAGSMGRMGVAVAPIESAPLAAIGAFKRLQGQEFRIDTASGFLVCVRSSSAITMDDFDRAAAVIHEWVPSEADLIISLVMDEAMGGNVKATILAVT</sequence>
<dbReference type="KEGG" id="gbn:GEOBRER4_27280"/>
<keyword evidence="2" id="KW-0342">GTP-binding</keyword>
<dbReference type="InterPro" id="IPR045061">
    <property type="entry name" value="FtsZ/CetZ"/>
</dbReference>
<evidence type="ECO:0000313" key="3">
    <source>
        <dbReference type="EMBL" id="BCG47978.1"/>
    </source>
</evidence>
<dbReference type="InterPro" id="IPR037103">
    <property type="entry name" value="Tubulin/FtsZ-like_C"/>
</dbReference>
<evidence type="ECO:0000313" key="4">
    <source>
        <dbReference type="Proteomes" id="UP000515472"/>
    </source>
</evidence>
<reference evidence="3 4" key="1">
    <citation type="submission" date="2020-06" db="EMBL/GenBank/DDBJ databases">
        <title>Interaction of electrochemicaly active bacteria, Geobacter bremensis R4 on different carbon anode.</title>
        <authorList>
            <person name="Meng L."/>
            <person name="Yoshida N."/>
        </authorList>
    </citation>
    <scope>NUCLEOTIDE SEQUENCE [LARGE SCALE GENOMIC DNA]</scope>
    <source>
        <strain evidence="3 4">R4</strain>
    </source>
</reference>
<dbReference type="Gene3D" id="3.30.1330.20">
    <property type="entry name" value="Tubulin/FtsZ, C-terminal domain"/>
    <property type="match status" value="1"/>
</dbReference>
<gene>
    <name evidence="3" type="ORF">GEOBRER4_n2838</name>
</gene>
<proteinExistence type="predicted"/>
<dbReference type="EMBL" id="AP023213">
    <property type="protein sequence ID" value="BCG47978.1"/>
    <property type="molecule type" value="Genomic_DNA"/>
</dbReference>
<dbReference type="PANTHER" id="PTHR30314">
    <property type="entry name" value="CELL DIVISION PROTEIN FTSZ-RELATED"/>
    <property type="match status" value="1"/>
</dbReference>
<dbReference type="GO" id="GO:0003924">
    <property type="term" value="F:GTPase activity"/>
    <property type="evidence" value="ECO:0007669"/>
    <property type="project" value="InterPro"/>
</dbReference>
<dbReference type="Proteomes" id="UP000515472">
    <property type="component" value="Chromosome"/>
</dbReference>
<name>A0A6S6M2S2_9BACT</name>
<accession>A0A6S6M2S2</accession>
<dbReference type="InterPro" id="IPR008280">
    <property type="entry name" value="Tub_FtsZ_C"/>
</dbReference>
<dbReference type="AlphaFoldDB" id="A0A6S6M2S2"/>
<protein>
    <submittedName>
        <fullName evidence="3">Uncharacterized protein</fullName>
    </submittedName>
</protein>
<dbReference type="GO" id="GO:0032153">
    <property type="term" value="C:cell division site"/>
    <property type="evidence" value="ECO:0007669"/>
    <property type="project" value="TreeGrafter"/>
</dbReference>